<dbReference type="AlphaFoldDB" id="A0A645C737"/>
<proteinExistence type="predicted"/>
<organism evidence="1">
    <name type="scientific">bioreactor metagenome</name>
    <dbReference type="NCBI Taxonomy" id="1076179"/>
    <lineage>
        <taxon>unclassified sequences</taxon>
        <taxon>metagenomes</taxon>
        <taxon>ecological metagenomes</taxon>
    </lineage>
</organism>
<dbReference type="EMBL" id="VSSQ01023062">
    <property type="protein sequence ID" value="MPM69764.1"/>
    <property type="molecule type" value="Genomic_DNA"/>
</dbReference>
<accession>A0A645C737</accession>
<name>A0A645C737_9ZZZZ</name>
<protein>
    <submittedName>
        <fullName evidence="1">Uncharacterized protein</fullName>
    </submittedName>
</protein>
<reference evidence="1" key="1">
    <citation type="submission" date="2019-08" db="EMBL/GenBank/DDBJ databases">
        <authorList>
            <person name="Kucharzyk K."/>
            <person name="Murdoch R.W."/>
            <person name="Higgins S."/>
            <person name="Loffler F."/>
        </authorList>
    </citation>
    <scope>NUCLEOTIDE SEQUENCE</scope>
</reference>
<gene>
    <name evidence="1" type="ORF">SDC9_116712</name>
</gene>
<sequence>MSYACLIKPVGGTIIPASPCIGSTRNATVFGFMADFSSSMLPYSITLNPGVKGPYPFLASGSVLIETIVIVLPWKLLAHTIISCIPSSTPLTKFPHLLAVFKAVSTASAPVFIGRTMFLPVTSQSFCIQSPRTLL</sequence>
<evidence type="ECO:0000313" key="1">
    <source>
        <dbReference type="EMBL" id="MPM69764.1"/>
    </source>
</evidence>
<comment type="caution">
    <text evidence="1">The sequence shown here is derived from an EMBL/GenBank/DDBJ whole genome shotgun (WGS) entry which is preliminary data.</text>
</comment>